<gene>
    <name evidence="1" type="ORF">JWV37_04005</name>
</gene>
<keyword evidence="2" id="KW-1185">Reference proteome</keyword>
<accession>A0ABS2WQM7</accession>
<dbReference type="PROSITE" id="PS51257">
    <property type="entry name" value="PROKAR_LIPOPROTEIN"/>
    <property type="match status" value="1"/>
</dbReference>
<organism evidence="1 2">
    <name type="scientific">Sulfurospirillum tamanense</name>
    <dbReference type="NCBI Taxonomy" id="2813362"/>
    <lineage>
        <taxon>Bacteria</taxon>
        <taxon>Pseudomonadati</taxon>
        <taxon>Campylobacterota</taxon>
        <taxon>Epsilonproteobacteria</taxon>
        <taxon>Campylobacterales</taxon>
        <taxon>Sulfurospirillaceae</taxon>
        <taxon>Sulfurospirillum</taxon>
    </lineage>
</organism>
<sequence>MKHWILFLSLLFLGGCALKPLIYETSTVHLTLKIPQIRLSDMAFVRHSATTTNIQVFTAGQVVLDLVVGDSLCLNGTCYDKTAFNRHFFNAPHYPELLEEILLGRPIYESRGLERSAQGFSQHFSLRGREIAYEVTPAYTLFRDTQRGILMRMASPKENK</sequence>
<name>A0ABS2WQM7_9BACT</name>
<reference evidence="1 2" key="3">
    <citation type="submission" date="2021-02" db="EMBL/GenBank/DDBJ databases">
        <authorList>
            <person name="Merkel A.Y."/>
        </authorList>
    </citation>
    <scope>NUCLEOTIDE SEQUENCE [LARGE SCALE GENOMIC DNA]</scope>
    <source>
        <strain evidence="1 2">T05b</strain>
    </source>
</reference>
<evidence type="ECO:0000313" key="1">
    <source>
        <dbReference type="EMBL" id="MBN2963936.1"/>
    </source>
</evidence>
<reference evidence="1 2" key="2">
    <citation type="submission" date="2021-02" db="EMBL/GenBank/DDBJ databases">
        <title>Sulfurospirillum tamanensis sp. nov.</title>
        <authorList>
            <person name="Frolova A."/>
            <person name="Merkel A."/>
            <person name="Slobodkin A."/>
        </authorList>
    </citation>
    <scope>NUCLEOTIDE SEQUENCE [LARGE SCALE GENOMIC DNA]</scope>
    <source>
        <strain evidence="1 2">T05b</strain>
    </source>
</reference>
<proteinExistence type="predicted"/>
<dbReference type="Proteomes" id="UP000703590">
    <property type="component" value="Unassembled WGS sequence"/>
</dbReference>
<protein>
    <recommendedName>
        <fullName evidence="3">Lipoprotein</fullName>
    </recommendedName>
</protein>
<evidence type="ECO:0000313" key="2">
    <source>
        <dbReference type="Proteomes" id="UP000703590"/>
    </source>
</evidence>
<evidence type="ECO:0008006" key="3">
    <source>
        <dbReference type="Google" id="ProtNLM"/>
    </source>
</evidence>
<dbReference type="RefSeq" id="WP_205458487.1">
    <property type="nucleotide sequence ID" value="NZ_JAFHKK010000006.1"/>
</dbReference>
<comment type="caution">
    <text evidence="1">The sequence shown here is derived from an EMBL/GenBank/DDBJ whole genome shotgun (WGS) entry which is preliminary data.</text>
</comment>
<dbReference type="EMBL" id="JAFHKK010000006">
    <property type="protein sequence ID" value="MBN2963936.1"/>
    <property type="molecule type" value="Genomic_DNA"/>
</dbReference>
<reference evidence="2" key="1">
    <citation type="submission" date="2021-02" db="EMBL/GenBank/DDBJ databases">
        <title>Sulfurospirillum tamanensis sp. nov.</title>
        <authorList>
            <person name="Merkel A.Y."/>
        </authorList>
    </citation>
    <scope>NUCLEOTIDE SEQUENCE [LARGE SCALE GENOMIC DNA]</scope>
    <source>
        <strain evidence="2">T05b</strain>
    </source>
</reference>